<dbReference type="Gene3D" id="3.30.420.380">
    <property type="match status" value="1"/>
</dbReference>
<accession>A0A4P7NWZ3</accession>
<evidence type="ECO:0000313" key="13">
    <source>
        <dbReference type="EMBL" id="QBZ82243.1"/>
    </source>
</evidence>
<sequence length="364" mass="41092">MQPELTRQNLQAKKAGAWFDVSGKLRVSNREKDSLTDVVWVPTQQVLLTQVVVPGKRKSDWMKALPYALEEEISQPIEEVFIAVLHREQTGDNAGLIQVAIVSNERMSQWTETLVSEGLASAQLVPDCFQCPFPEKQNESSTVYYIETETHRLARTGQWTGMAIPLDWLTLVSFKNITWQKASPAFPVLESLKSLGLRQGHYQPFSKSTTWVKNWGKVIAVFGLLLLLLVAQNWMEAHQKTIEKQQLTEATERLFKQMFPEVKRIVNLTAQAKTALAKQPSESEKVGPAQLAKLVESAFKQVPKVEIKAFEWQNQRLSLSLDSPDNNSLQALSEALKNKVVLTLKINSMQPNQVQAEMVIDGIR</sequence>
<evidence type="ECO:0000259" key="11">
    <source>
        <dbReference type="Pfam" id="PF05134"/>
    </source>
</evidence>
<feature type="domain" description="GspL periplasmic" evidence="12">
    <location>
        <begin position="214"/>
        <end position="360"/>
    </location>
</feature>
<dbReference type="PIRSF" id="PIRSF015761">
    <property type="entry name" value="Protein_L"/>
    <property type="match status" value="1"/>
</dbReference>
<name>A0A4P7NWZ3_9GAMM</name>
<dbReference type="GO" id="GO:0015627">
    <property type="term" value="C:type II protein secretion system complex"/>
    <property type="evidence" value="ECO:0007669"/>
    <property type="project" value="InterPro"/>
</dbReference>
<keyword evidence="3 10" id="KW-0813">Transport</keyword>
<evidence type="ECO:0000256" key="8">
    <source>
        <dbReference type="ARBA" id="ARBA00022989"/>
    </source>
</evidence>
<evidence type="ECO:0000256" key="7">
    <source>
        <dbReference type="ARBA" id="ARBA00022927"/>
    </source>
</evidence>
<dbReference type="CDD" id="cd24017">
    <property type="entry name" value="ASKHA_T2SSL_N"/>
    <property type="match status" value="1"/>
</dbReference>
<keyword evidence="6" id="KW-0812">Transmembrane</keyword>
<dbReference type="InterPro" id="IPR025691">
    <property type="entry name" value="GspL_pp_dom"/>
</dbReference>
<feature type="domain" description="GspL cytoplasmic actin-ATPase-like" evidence="11">
    <location>
        <begin position="38"/>
        <end position="172"/>
    </location>
</feature>
<evidence type="ECO:0000256" key="2">
    <source>
        <dbReference type="ARBA" id="ARBA00005318"/>
    </source>
</evidence>
<comment type="similarity">
    <text evidence="2 10">Belongs to the GSP L family.</text>
</comment>
<keyword evidence="5" id="KW-0997">Cell inner membrane</keyword>
<evidence type="ECO:0000256" key="5">
    <source>
        <dbReference type="ARBA" id="ARBA00022519"/>
    </source>
</evidence>
<dbReference type="GO" id="GO:0009276">
    <property type="term" value="C:Gram-negative-bacterium-type cell wall"/>
    <property type="evidence" value="ECO:0007669"/>
    <property type="project" value="InterPro"/>
</dbReference>
<keyword evidence="14" id="KW-1185">Reference proteome</keyword>
<evidence type="ECO:0000313" key="14">
    <source>
        <dbReference type="Proteomes" id="UP000296201"/>
    </source>
</evidence>
<evidence type="ECO:0000256" key="9">
    <source>
        <dbReference type="ARBA" id="ARBA00023136"/>
    </source>
</evidence>
<organism evidence="13 14">
    <name type="scientific">Hydrogenovibrio crunogenus</name>
    <dbReference type="NCBI Taxonomy" id="39765"/>
    <lineage>
        <taxon>Bacteria</taxon>
        <taxon>Pseudomonadati</taxon>
        <taxon>Pseudomonadota</taxon>
        <taxon>Gammaproteobacteria</taxon>
        <taxon>Thiotrichales</taxon>
        <taxon>Piscirickettsiaceae</taxon>
        <taxon>Hydrogenovibrio</taxon>
    </lineage>
</organism>
<evidence type="ECO:0000256" key="4">
    <source>
        <dbReference type="ARBA" id="ARBA00022475"/>
    </source>
</evidence>
<dbReference type="EMBL" id="CP032096">
    <property type="protein sequence ID" value="QBZ82243.1"/>
    <property type="molecule type" value="Genomic_DNA"/>
</dbReference>
<dbReference type="InterPro" id="IPR043129">
    <property type="entry name" value="ATPase_NBD"/>
</dbReference>
<keyword evidence="4" id="KW-1003">Cell membrane</keyword>
<dbReference type="Pfam" id="PF12693">
    <property type="entry name" value="GspL_C"/>
    <property type="match status" value="1"/>
</dbReference>
<dbReference type="InterPro" id="IPR007812">
    <property type="entry name" value="T2SS_protein-GspL"/>
</dbReference>
<gene>
    <name evidence="13" type="primary">epsL_1</name>
    <name evidence="13" type="ORF">GHNINEIG_00267</name>
</gene>
<dbReference type="SUPFAM" id="SSF53067">
    <property type="entry name" value="Actin-like ATPase domain"/>
    <property type="match status" value="1"/>
</dbReference>
<evidence type="ECO:0000256" key="1">
    <source>
        <dbReference type="ARBA" id="ARBA00004377"/>
    </source>
</evidence>
<dbReference type="InterPro" id="IPR024230">
    <property type="entry name" value="GspL_cyto_dom"/>
</dbReference>
<dbReference type="Pfam" id="PF05134">
    <property type="entry name" value="T2SSL"/>
    <property type="match status" value="1"/>
</dbReference>
<dbReference type="NCBIfam" id="TIGR01709">
    <property type="entry name" value="typeII_sec_gspL"/>
    <property type="match status" value="1"/>
</dbReference>
<proteinExistence type="inferred from homology"/>
<evidence type="ECO:0000259" key="12">
    <source>
        <dbReference type="Pfam" id="PF12693"/>
    </source>
</evidence>
<evidence type="ECO:0000256" key="3">
    <source>
        <dbReference type="ARBA" id="ARBA00022448"/>
    </source>
</evidence>
<keyword evidence="8" id="KW-1133">Transmembrane helix</keyword>
<dbReference type="GO" id="GO:0015628">
    <property type="term" value="P:protein secretion by the type II secretion system"/>
    <property type="evidence" value="ECO:0007669"/>
    <property type="project" value="InterPro"/>
</dbReference>
<reference evidence="13 14" key="1">
    <citation type="submission" date="2018-08" db="EMBL/GenBank/DDBJ databases">
        <title>Horizontal acquisition of hydrogen conversion ability and other habitat adaptations in Hydrogenovibrio crunogenus strains.</title>
        <authorList>
            <person name="Gonnella G."/>
            <person name="Adam N."/>
            <person name="Perner M."/>
        </authorList>
    </citation>
    <scope>NUCLEOTIDE SEQUENCE [LARGE SCALE GENOMIC DNA]</scope>
    <source>
        <strain evidence="13 14">SP-41</strain>
    </source>
</reference>
<evidence type="ECO:0000256" key="6">
    <source>
        <dbReference type="ARBA" id="ARBA00022692"/>
    </source>
</evidence>
<dbReference type="Proteomes" id="UP000296201">
    <property type="component" value="Chromosome"/>
</dbReference>
<dbReference type="GO" id="GO:0005886">
    <property type="term" value="C:plasma membrane"/>
    <property type="evidence" value="ECO:0007669"/>
    <property type="project" value="UniProtKB-SubCell"/>
</dbReference>
<comment type="subcellular location">
    <subcellularLocation>
        <location evidence="1">Cell inner membrane</location>
        <topology evidence="1">Single-pass membrane protein</topology>
    </subcellularLocation>
</comment>
<evidence type="ECO:0000256" key="10">
    <source>
        <dbReference type="PIRNR" id="PIRNR015761"/>
    </source>
</evidence>
<keyword evidence="9" id="KW-0472">Membrane</keyword>
<keyword evidence="7 10" id="KW-0653">Protein transport</keyword>
<protein>
    <recommendedName>
        <fullName evidence="10">Type II secretion system protein L</fullName>
        <shortName evidence="10">T2SS protein L</shortName>
    </recommendedName>
</protein>
<comment type="function">
    <text evidence="10">Inner membrane component of the type II secretion system required for the energy-dependent secretion of extracellular factors such as proteases and toxins from the periplasm.</text>
</comment>
<dbReference type="AlphaFoldDB" id="A0A4P7NWZ3"/>